<name>A0A811V4W2_CERCA</name>
<evidence type="ECO:0000256" key="1">
    <source>
        <dbReference type="SAM" id="Phobius"/>
    </source>
</evidence>
<dbReference type="Gene3D" id="1.20.1250.20">
    <property type="entry name" value="MFS general substrate transporter like domains"/>
    <property type="match status" value="1"/>
</dbReference>
<keyword evidence="3" id="KW-1185">Reference proteome</keyword>
<dbReference type="EMBL" id="CAJHJT010000034">
    <property type="protein sequence ID" value="CAD7005944.1"/>
    <property type="molecule type" value="Genomic_DNA"/>
</dbReference>
<evidence type="ECO:0000313" key="2">
    <source>
        <dbReference type="EMBL" id="CAD7005944.1"/>
    </source>
</evidence>
<dbReference type="Proteomes" id="UP000606786">
    <property type="component" value="Unassembled WGS sequence"/>
</dbReference>
<sequence>MGLMTGAGCLSRVLGPVFVGVIYTRYGTYWTFGFTSVMMFIAMIWLLLSKNRLIPPSFDSPLTTEMQTLSTNKVPIPTDEAEYKVTSQNDDDSALEEDEENINNALNTALCSDKNNITIVVAGR</sequence>
<keyword evidence="1" id="KW-1133">Transmembrane helix</keyword>
<protein>
    <submittedName>
        <fullName evidence="2">(Mediterranean fruit fly) hypothetical protein</fullName>
    </submittedName>
</protein>
<evidence type="ECO:0000313" key="3">
    <source>
        <dbReference type="Proteomes" id="UP000606786"/>
    </source>
</evidence>
<proteinExistence type="predicted"/>
<keyword evidence="1" id="KW-0812">Transmembrane</keyword>
<dbReference type="AlphaFoldDB" id="A0A811V4W2"/>
<accession>A0A811V4W2</accession>
<keyword evidence="1" id="KW-0472">Membrane</keyword>
<comment type="caution">
    <text evidence="2">The sequence shown here is derived from an EMBL/GenBank/DDBJ whole genome shotgun (WGS) entry which is preliminary data.</text>
</comment>
<dbReference type="InterPro" id="IPR036259">
    <property type="entry name" value="MFS_trans_sf"/>
</dbReference>
<feature type="transmembrane region" description="Helical" evidence="1">
    <location>
        <begin position="29"/>
        <end position="48"/>
    </location>
</feature>
<gene>
    <name evidence="2" type="ORF">CCAP1982_LOCUS14282</name>
</gene>
<dbReference type="SUPFAM" id="SSF103473">
    <property type="entry name" value="MFS general substrate transporter"/>
    <property type="match status" value="1"/>
</dbReference>
<organism evidence="2 3">
    <name type="scientific">Ceratitis capitata</name>
    <name type="common">Mediterranean fruit fly</name>
    <name type="synonym">Tephritis capitata</name>
    <dbReference type="NCBI Taxonomy" id="7213"/>
    <lineage>
        <taxon>Eukaryota</taxon>
        <taxon>Metazoa</taxon>
        <taxon>Ecdysozoa</taxon>
        <taxon>Arthropoda</taxon>
        <taxon>Hexapoda</taxon>
        <taxon>Insecta</taxon>
        <taxon>Pterygota</taxon>
        <taxon>Neoptera</taxon>
        <taxon>Endopterygota</taxon>
        <taxon>Diptera</taxon>
        <taxon>Brachycera</taxon>
        <taxon>Muscomorpha</taxon>
        <taxon>Tephritoidea</taxon>
        <taxon>Tephritidae</taxon>
        <taxon>Ceratitis</taxon>
        <taxon>Ceratitis</taxon>
    </lineage>
</organism>
<dbReference type="OrthoDB" id="370281at2759"/>
<reference evidence="2" key="1">
    <citation type="submission" date="2020-11" db="EMBL/GenBank/DDBJ databases">
        <authorList>
            <person name="Whitehead M."/>
        </authorList>
    </citation>
    <scope>NUCLEOTIDE SEQUENCE</scope>
    <source>
        <strain evidence="2">EGII</strain>
    </source>
</reference>